<dbReference type="Proteomes" id="UP000433876">
    <property type="component" value="Unassembled WGS sequence"/>
</dbReference>
<dbReference type="GO" id="GO:0005634">
    <property type="term" value="C:nucleus"/>
    <property type="evidence" value="ECO:0007669"/>
    <property type="project" value="TreeGrafter"/>
</dbReference>
<dbReference type="Pfam" id="PF00271">
    <property type="entry name" value="Helicase_C"/>
    <property type="match status" value="1"/>
</dbReference>
<dbReference type="GO" id="GO:0051607">
    <property type="term" value="P:defense response to virus"/>
    <property type="evidence" value="ECO:0007669"/>
    <property type="project" value="UniProtKB-KW"/>
</dbReference>
<dbReference type="GO" id="GO:0005524">
    <property type="term" value="F:ATP binding"/>
    <property type="evidence" value="ECO:0007669"/>
    <property type="project" value="UniProtKB-KW"/>
</dbReference>
<proteinExistence type="inferred from homology"/>
<dbReference type="SMART" id="SM00487">
    <property type="entry name" value="DEXDc"/>
    <property type="match status" value="1"/>
</dbReference>
<evidence type="ECO:0000259" key="21">
    <source>
        <dbReference type="PROSITE" id="PS50142"/>
    </source>
</evidence>
<dbReference type="PROSITE" id="PS50142">
    <property type="entry name" value="RNASE_3_2"/>
    <property type="match status" value="2"/>
</dbReference>
<feature type="domain" description="PAZ" evidence="22">
    <location>
        <begin position="894"/>
        <end position="1028"/>
    </location>
</feature>
<gene>
    <name evidence="26" type="ORF">SMACR_00946</name>
</gene>
<accession>A0A8S8ZWR3</accession>
<keyword evidence="19" id="KW-0175">Coiled coil</keyword>
<dbReference type="CDD" id="cd18802">
    <property type="entry name" value="SF2_C_dicer"/>
    <property type="match status" value="1"/>
</dbReference>
<evidence type="ECO:0000256" key="7">
    <source>
        <dbReference type="ARBA" id="ARBA00022741"/>
    </source>
</evidence>
<keyword evidence="9" id="KW-0347">Helicase</keyword>
<evidence type="ECO:0000256" key="16">
    <source>
        <dbReference type="ARBA" id="ARBA00035116"/>
    </source>
</evidence>
<evidence type="ECO:0000259" key="23">
    <source>
        <dbReference type="PROSITE" id="PS51192"/>
    </source>
</evidence>
<dbReference type="EMBL" id="NMPR01000049">
    <property type="protein sequence ID" value="KAA8632715.1"/>
    <property type="molecule type" value="Genomic_DNA"/>
</dbReference>
<dbReference type="PROSITE" id="PS51192">
    <property type="entry name" value="HELICASE_ATP_BIND_1"/>
    <property type="match status" value="1"/>
</dbReference>
<evidence type="ECO:0000259" key="22">
    <source>
        <dbReference type="PROSITE" id="PS50821"/>
    </source>
</evidence>
<feature type="domain" description="Dicer dsRNA-binding fold" evidence="25">
    <location>
        <begin position="654"/>
        <end position="744"/>
    </location>
</feature>
<evidence type="ECO:0000256" key="11">
    <source>
        <dbReference type="ARBA" id="ARBA00022840"/>
    </source>
</evidence>
<evidence type="ECO:0000256" key="5">
    <source>
        <dbReference type="ARBA" id="ARBA00022723"/>
    </source>
</evidence>
<dbReference type="FunFam" id="1.10.1520.10:FF:000015">
    <property type="entry name" value="Dicer-like protein 1"/>
    <property type="match status" value="1"/>
</dbReference>
<evidence type="ECO:0000256" key="8">
    <source>
        <dbReference type="ARBA" id="ARBA00022801"/>
    </source>
</evidence>
<dbReference type="SUPFAM" id="SSF69065">
    <property type="entry name" value="RNase III domain-like"/>
    <property type="match status" value="2"/>
</dbReference>
<dbReference type="InterPro" id="IPR056755">
    <property type="entry name" value="DSRM_2"/>
</dbReference>
<keyword evidence="5" id="KW-0479">Metal-binding</keyword>
<dbReference type="GO" id="GO:0003723">
    <property type="term" value="F:RNA binding"/>
    <property type="evidence" value="ECO:0007669"/>
    <property type="project" value="UniProtKB-UniRule"/>
</dbReference>
<reference evidence="26 27" key="1">
    <citation type="submission" date="2017-07" db="EMBL/GenBank/DDBJ databases">
        <title>Genome sequence of the Sordaria macrospora wild type strain R19027.</title>
        <authorList>
            <person name="Nowrousian M."/>
            <person name="Teichert I."/>
            <person name="Kueck U."/>
        </authorList>
    </citation>
    <scope>NUCLEOTIDE SEQUENCE [LARGE SCALE GENOMIC DNA]</scope>
    <source>
        <strain evidence="26 27">R19027</strain>
        <tissue evidence="26">Mycelium</tissue>
    </source>
</reference>
<evidence type="ECO:0000256" key="4">
    <source>
        <dbReference type="ARBA" id="ARBA00022721"/>
    </source>
</evidence>
<evidence type="ECO:0000313" key="27">
    <source>
        <dbReference type="Proteomes" id="UP000433876"/>
    </source>
</evidence>
<dbReference type="PROSITE" id="PS00517">
    <property type="entry name" value="RNASE_3_1"/>
    <property type="match status" value="2"/>
</dbReference>
<dbReference type="Gene3D" id="3.40.50.300">
    <property type="entry name" value="P-loop containing nucleotide triphosphate hydrolases"/>
    <property type="match status" value="2"/>
</dbReference>
<dbReference type="GO" id="GO:0030422">
    <property type="term" value="P:siRNA processing"/>
    <property type="evidence" value="ECO:0007669"/>
    <property type="project" value="TreeGrafter"/>
</dbReference>
<dbReference type="Pfam" id="PF03368">
    <property type="entry name" value="Dicer_dimer"/>
    <property type="match status" value="1"/>
</dbReference>
<evidence type="ECO:0000256" key="3">
    <source>
        <dbReference type="ARBA" id="ARBA00020797"/>
    </source>
</evidence>
<comment type="cofactor">
    <cofactor evidence="1">
        <name>Mn(2+)</name>
        <dbReference type="ChEBI" id="CHEBI:29035"/>
    </cofactor>
</comment>
<dbReference type="OMA" id="YHVNRMC"/>
<dbReference type="SMART" id="SM00535">
    <property type="entry name" value="RIBOc"/>
    <property type="match status" value="2"/>
</dbReference>
<evidence type="ECO:0000256" key="6">
    <source>
        <dbReference type="ARBA" id="ARBA00022737"/>
    </source>
</evidence>
<protein>
    <recommendedName>
        <fullName evidence="3">Dicer-like protein 1</fullName>
    </recommendedName>
</protein>
<dbReference type="GO" id="GO:0050688">
    <property type="term" value="P:regulation of defense response to virus"/>
    <property type="evidence" value="ECO:0007669"/>
    <property type="project" value="UniProtKB-KW"/>
</dbReference>
<organism evidence="26 27">
    <name type="scientific">Sordaria macrospora</name>
    <dbReference type="NCBI Taxonomy" id="5147"/>
    <lineage>
        <taxon>Eukaryota</taxon>
        <taxon>Fungi</taxon>
        <taxon>Dikarya</taxon>
        <taxon>Ascomycota</taxon>
        <taxon>Pezizomycotina</taxon>
        <taxon>Sordariomycetes</taxon>
        <taxon>Sordariomycetidae</taxon>
        <taxon>Sordariales</taxon>
        <taxon>Sordariaceae</taxon>
        <taxon>Sordaria</taxon>
    </lineage>
</organism>
<dbReference type="InterPro" id="IPR006935">
    <property type="entry name" value="Helicase/UvrB_N"/>
</dbReference>
<dbReference type="Gene3D" id="3.30.160.380">
    <property type="entry name" value="Dicer dimerisation domain"/>
    <property type="match status" value="1"/>
</dbReference>
<dbReference type="InterPro" id="IPR027417">
    <property type="entry name" value="P-loop_NTPase"/>
</dbReference>
<feature type="domain" description="RNase III" evidence="21">
    <location>
        <begin position="1258"/>
        <end position="1424"/>
    </location>
</feature>
<dbReference type="PANTHER" id="PTHR14950">
    <property type="entry name" value="DICER-RELATED"/>
    <property type="match status" value="1"/>
</dbReference>
<dbReference type="CDD" id="cd00593">
    <property type="entry name" value="RIBOc"/>
    <property type="match status" value="2"/>
</dbReference>
<keyword evidence="12" id="KW-0460">Magnesium</keyword>
<keyword evidence="6" id="KW-0677">Repeat</keyword>
<dbReference type="GO" id="GO:0004386">
    <property type="term" value="F:helicase activity"/>
    <property type="evidence" value="ECO:0007669"/>
    <property type="project" value="UniProtKB-KW"/>
</dbReference>
<dbReference type="GO" id="GO:0005737">
    <property type="term" value="C:cytoplasm"/>
    <property type="evidence" value="ECO:0007669"/>
    <property type="project" value="TreeGrafter"/>
</dbReference>
<name>A0A8S8ZWR3_SORMA</name>
<feature type="domain" description="Helicase C-terminal" evidence="24">
    <location>
        <begin position="456"/>
        <end position="635"/>
    </location>
</feature>
<keyword evidence="13 18" id="KW-0694">RNA-binding</keyword>
<dbReference type="GO" id="GO:0046872">
    <property type="term" value="F:metal ion binding"/>
    <property type="evidence" value="ECO:0007669"/>
    <property type="project" value="UniProtKB-KW"/>
</dbReference>
<evidence type="ECO:0000256" key="14">
    <source>
        <dbReference type="ARBA" id="ARBA00023118"/>
    </source>
</evidence>
<dbReference type="Pfam" id="PF24995">
    <property type="entry name" value="DSRM_2"/>
    <property type="match status" value="1"/>
</dbReference>
<evidence type="ECO:0000256" key="9">
    <source>
        <dbReference type="ARBA" id="ARBA00022806"/>
    </source>
</evidence>
<keyword evidence="15" id="KW-0464">Manganese</keyword>
<evidence type="ECO:0000256" key="20">
    <source>
        <dbReference type="SAM" id="MobiDB-lite"/>
    </source>
</evidence>
<keyword evidence="8" id="KW-0378">Hydrolase</keyword>
<comment type="caution">
    <text evidence="26">The sequence shown here is derived from an EMBL/GenBank/DDBJ whole genome shotgun (WGS) entry which is preliminary data.</text>
</comment>
<dbReference type="InterPro" id="IPR005034">
    <property type="entry name" value="Dicer_dimerisation"/>
</dbReference>
<evidence type="ECO:0000256" key="13">
    <source>
        <dbReference type="ARBA" id="ARBA00022884"/>
    </source>
</evidence>
<feature type="compositionally biased region" description="Basic and acidic residues" evidence="20">
    <location>
        <begin position="34"/>
        <end position="43"/>
    </location>
</feature>
<keyword evidence="10" id="KW-0862">Zinc</keyword>
<evidence type="ECO:0000256" key="2">
    <source>
        <dbReference type="ARBA" id="ARBA00001946"/>
    </source>
</evidence>
<evidence type="ECO:0000313" key="26">
    <source>
        <dbReference type="EMBL" id="KAA8632715.1"/>
    </source>
</evidence>
<dbReference type="Pfam" id="PF04851">
    <property type="entry name" value="ResIII"/>
    <property type="match status" value="1"/>
</dbReference>
<feature type="coiled-coil region" evidence="19">
    <location>
        <begin position="1359"/>
        <end position="1386"/>
    </location>
</feature>
<dbReference type="InterPro" id="IPR001650">
    <property type="entry name" value="Helicase_C-like"/>
</dbReference>
<feature type="region of interest" description="Disordered" evidence="20">
    <location>
        <begin position="29"/>
        <end position="71"/>
    </location>
</feature>
<dbReference type="GO" id="GO:0004525">
    <property type="term" value="F:ribonuclease III activity"/>
    <property type="evidence" value="ECO:0007669"/>
    <property type="project" value="InterPro"/>
</dbReference>
<comment type="cofactor">
    <cofactor evidence="2">
        <name>Mg(2+)</name>
        <dbReference type="ChEBI" id="CHEBI:18420"/>
    </cofactor>
</comment>
<comment type="similarity">
    <text evidence="16 18">Belongs to the helicase family. Dicer subfamily.</text>
</comment>
<dbReference type="FunFam" id="3.30.160.380:FF:000004">
    <property type="entry name" value="Dicer-like protein 1"/>
    <property type="match status" value="1"/>
</dbReference>
<keyword evidence="7" id="KW-0547">Nucleotide-binding</keyword>
<dbReference type="FunFam" id="3.40.50.300:FF:000628">
    <property type="entry name" value="Endoribonuclease Dicer"/>
    <property type="match status" value="1"/>
</dbReference>
<dbReference type="InterPro" id="IPR038248">
    <property type="entry name" value="Dicer_dimer_sf"/>
</dbReference>
<evidence type="ECO:0000259" key="24">
    <source>
        <dbReference type="PROSITE" id="PS51194"/>
    </source>
</evidence>
<evidence type="ECO:0000256" key="12">
    <source>
        <dbReference type="ARBA" id="ARBA00022842"/>
    </source>
</evidence>
<feature type="domain" description="Helicase ATP-binding" evidence="23">
    <location>
        <begin position="129"/>
        <end position="310"/>
    </location>
</feature>
<dbReference type="InterPro" id="IPR003100">
    <property type="entry name" value="PAZ_dom"/>
</dbReference>
<dbReference type="PROSITE" id="PS50821">
    <property type="entry name" value="PAZ"/>
    <property type="match status" value="1"/>
</dbReference>
<evidence type="ECO:0000259" key="25">
    <source>
        <dbReference type="PROSITE" id="PS51327"/>
    </source>
</evidence>
<evidence type="ECO:0000256" key="17">
    <source>
        <dbReference type="ARBA" id="ARBA00060118"/>
    </source>
</evidence>
<feature type="domain" description="RNase III" evidence="21">
    <location>
        <begin position="1060"/>
        <end position="1207"/>
    </location>
</feature>
<evidence type="ECO:0000256" key="18">
    <source>
        <dbReference type="PROSITE-ProRule" id="PRU00657"/>
    </source>
</evidence>
<dbReference type="VEuPathDB" id="FungiDB:SMAC_00946"/>
<dbReference type="SMART" id="SM00490">
    <property type="entry name" value="HELICc"/>
    <property type="match status" value="1"/>
</dbReference>
<dbReference type="CDD" id="cd18034">
    <property type="entry name" value="DEXHc_dicer"/>
    <property type="match status" value="1"/>
</dbReference>
<dbReference type="GO" id="GO:0003677">
    <property type="term" value="F:DNA binding"/>
    <property type="evidence" value="ECO:0007669"/>
    <property type="project" value="InterPro"/>
</dbReference>
<keyword evidence="14" id="KW-0051">Antiviral defense</keyword>
<comment type="function">
    <text evidence="17">Dicer-like endonuclease involved in cleaving double-stranded RNA in the RNA interference (RNAi) pathway. Produces 21 to 25 bp dsRNAs (siRNAs) which target the selective destruction of homologous RNAs leading to sequence-specific suppression of gene expression, called post-transcriptional gene silencing (PTGS). Part of a broad host defense response against viral infection and transposons. Controls the expression of the non-LTR retrotransposon Tad in the African strain, Adiomopoume.</text>
</comment>
<evidence type="ECO:0000256" key="1">
    <source>
        <dbReference type="ARBA" id="ARBA00001936"/>
    </source>
</evidence>
<dbReference type="Gene3D" id="1.10.1520.10">
    <property type="entry name" value="Ribonuclease III domain"/>
    <property type="match status" value="2"/>
</dbReference>
<dbReference type="Pfam" id="PF00636">
    <property type="entry name" value="Ribonuclease_3"/>
    <property type="match status" value="2"/>
</dbReference>
<keyword evidence="4" id="KW-0930">Antiviral protein</keyword>
<evidence type="ECO:0000256" key="10">
    <source>
        <dbReference type="ARBA" id="ARBA00022833"/>
    </source>
</evidence>
<evidence type="ECO:0000256" key="15">
    <source>
        <dbReference type="ARBA" id="ARBA00023211"/>
    </source>
</evidence>
<sequence length="1586" mass="178732">MEMDTMLPFNLPETASQIIVDNQDLIDLSQEDVASEHDDRGDASDVESDGGVKRWTVNPEPKPKKISAKKQADSAAFNSWIEEHHETLARDQRKAAIEAARLAGADVVPAIGFDSQRIITSPREYQVELFERAKQQNTIAVLDTGSGKTLIAAMLLRWVINGELEDREKGFPRRIAFFLVDKVALVFQQHSFLTKNLDFPMEKLCGEMMEGVESKAFWKEALEHNEVVVCTAEILNTALHHSWIRMDQINLLIFDEAHHTKKDHPYARIIKNFYVDEKLERRPRILGLTASPVDANVDPGRAAAELEALLHSQIATAADPASLQPKICRPKAELLVEYARGRPDSETALNKQLRKLVGGQELFKKPVNFTTSAASTLGPWCVDRYWQLYFKQEDIVKLEARTERDLMKASALGEITEKNVKQVRDAHELVNAHTFLPAALDPAMFSDKVIMLVRILRDQFETGVGTQRCIVFVRQRNTAMLLADLLQQPGIKSHIPSIVAEVLVGGGTTGSGYVNAKVNFQQQNRIIRKFKLGEINCLFATSVAEEGLDIPDCNIVIRFDLYDTLIQYIQSRGRARRPDSRYIQMIEKGNPEHYTKIVQAKKAEDTLRNFCKALPEDRKLTDNHMNLDYLLRKEKGKRQYTVPETGAKLSYMQSLICLANFTATLPHPPETSLSPEYYITTVPGGFQCEVVMPDASPIKSAVGKIHVSKGAAKCAAAFELCLALLKAGHLDNHLQSVFTKQLPEMRNARLAVSSKKKTEYAMRLKPELWSVRGEVTQLYATAFFLENPDARGRSSRPLLLLSRSGLPEVASFPLFFGTKRFSKVRCVPIQGSVEAEDTLVEQLTRFTMKAFMDVFSKEYEATAADLPYFLSPMDGGHGFDFRLAKSPADLIDRKTLAYVSGNEKVPYTFLEPDEFFQDKFIVDPYDGARKFFTRHRRHDMKPTDPVPDGIVQPNHRAWKGLGTTHDILNYSNSLWAKSRGFMVFQADQPVVEARLISTRRDFLDDAILDEDLEPQPCFLALEPLRISPIPADVAAMLLCFPSIIHRVESNLVALDACKLLGLDLRPDLALEAFTKDSDNSNEHDVEQVNFQTGMGDNYERLEFLGDSFLKMATTMSIYTLIPDKGEFEYHVERMLLICNKNLLNNALEVGLEEYIRSMSFNRRQWYPEGLVLKKGKNKDARTRHVLADKSIADVCEALIGAAYLTGQEKGSFDMAIKAVTAMVRDKKHRMMNYGDYYAVYQKPSWQTAPANSAQRDMADKFSERMGYKFKHPRLLRAAFQHPTYPSLYERLPSYQRLEFLGDALFDMVAVDYLFRKFPAADPQWLTEHKMAMVSNQFLCCLSYHLGFYKCVATMSPSILKDIAEYVTEIEEALEAAKQEAVNQGKAPEEYSRDYWVHITHVSRLPKCLSDVVEAYIGAIFVDSEYDYSVVQQFFTTHVLPFFEDMHLYDSFANKHPVTFVANMMAHKFCCQEWRSLAKELDTDVSEGRGGRGGAVAGEITEINPPKVVSALLVHGKTVAHAVAASGRYAKSAMAKKAIKMLEGMTVEEFREKLGCDCKGVPMEVDGGVAAEADVVDEDGEVHGTAV</sequence>
<dbReference type="SUPFAM" id="SSF52540">
    <property type="entry name" value="P-loop containing nucleoside triphosphate hydrolases"/>
    <property type="match status" value="1"/>
</dbReference>
<dbReference type="InterPro" id="IPR014001">
    <property type="entry name" value="Helicase_ATP-bd"/>
</dbReference>
<dbReference type="PROSITE" id="PS51327">
    <property type="entry name" value="DICER_DSRBF"/>
    <property type="match status" value="1"/>
</dbReference>
<dbReference type="InterPro" id="IPR036389">
    <property type="entry name" value="RNase_III_sf"/>
</dbReference>
<keyword evidence="11" id="KW-0067">ATP-binding</keyword>
<dbReference type="PANTHER" id="PTHR14950:SF62">
    <property type="entry name" value="DICER-LIKE PROTEIN 1"/>
    <property type="match status" value="1"/>
</dbReference>
<dbReference type="InterPro" id="IPR000999">
    <property type="entry name" value="RNase_III_dom"/>
</dbReference>
<evidence type="ECO:0000256" key="19">
    <source>
        <dbReference type="SAM" id="Coils"/>
    </source>
</evidence>
<dbReference type="PROSITE" id="PS51194">
    <property type="entry name" value="HELICASE_CTER"/>
    <property type="match status" value="1"/>
</dbReference>